<comment type="caution">
    <text evidence="1">The sequence shown here is derived from an EMBL/GenBank/DDBJ whole genome shotgun (WGS) entry which is preliminary data.</text>
</comment>
<evidence type="ECO:0000313" key="2">
    <source>
        <dbReference type="Proteomes" id="UP000236000"/>
    </source>
</evidence>
<proteinExistence type="predicted"/>
<dbReference type="EMBL" id="PJKA01000003">
    <property type="protein sequence ID" value="PNC19898.1"/>
    <property type="molecule type" value="Genomic_DNA"/>
</dbReference>
<gene>
    <name evidence="1" type="ORF">CXU22_02485</name>
</gene>
<accession>A0A2N8HGR2</accession>
<organism evidence="1 2">
    <name type="scientific">Akkermansia muciniphila</name>
    <dbReference type="NCBI Taxonomy" id="239935"/>
    <lineage>
        <taxon>Bacteria</taxon>
        <taxon>Pseudomonadati</taxon>
        <taxon>Verrucomicrobiota</taxon>
        <taxon>Verrucomicrobiia</taxon>
        <taxon>Verrucomicrobiales</taxon>
        <taxon>Akkermansiaceae</taxon>
        <taxon>Akkermansia</taxon>
    </lineage>
</organism>
<name>A0A2N8HGR2_9BACT</name>
<dbReference type="AlphaFoldDB" id="A0A2N8HGR2"/>
<evidence type="ECO:0000313" key="1">
    <source>
        <dbReference type="EMBL" id="PNC19898.1"/>
    </source>
</evidence>
<dbReference type="Proteomes" id="UP000236000">
    <property type="component" value="Unassembled WGS sequence"/>
</dbReference>
<sequence length="61" mass="7140">MTPHSFIYGEFHKKSSFPARGGAWSPSFYPGNKKIFNLKIKHGRTLRFNKPFPKRKIILFS</sequence>
<reference evidence="1 2" key="1">
    <citation type="journal article" date="2017" name="BMC Genomics">
        <title>Genome sequencing of 39 Akkermansia muciniphila isolates reveals its population structure, genomic and functional diverisity, and global distribution in mammalian gut microbiotas.</title>
        <authorList>
            <person name="Guo X."/>
            <person name="Li S."/>
            <person name="Zhang J."/>
            <person name="Wu F."/>
            <person name="Li X."/>
            <person name="Wu D."/>
            <person name="Zhang M."/>
            <person name="Ou Z."/>
            <person name="Jie Z."/>
            <person name="Yan Q."/>
            <person name="Li P."/>
            <person name="Yi J."/>
            <person name="Peng Y."/>
        </authorList>
    </citation>
    <scope>NUCLEOTIDE SEQUENCE [LARGE SCALE GENOMIC DNA]</scope>
    <source>
        <strain evidence="1 2">GP24</strain>
    </source>
</reference>
<protein>
    <submittedName>
        <fullName evidence="1">Uncharacterized protein</fullName>
    </submittedName>
</protein>